<organism evidence="9 10">
    <name type="scientific">Staurois parvus</name>
    <dbReference type="NCBI Taxonomy" id="386267"/>
    <lineage>
        <taxon>Eukaryota</taxon>
        <taxon>Metazoa</taxon>
        <taxon>Chordata</taxon>
        <taxon>Craniata</taxon>
        <taxon>Vertebrata</taxon>
        <taxon>Euteleostomi</taxon>
        <taxon>Amphibia</taxon>
        <taxon>Batrachia</taxon>
        <taxon>Anura</taxon>
        <taxon>Neobatrachia</taxon>
        <taxon>Ranoidea</taxon>
        <taxon>Ranidae</taxon>
        <taxon>Staurois</taxon>
    </lineage>
</organism>
<reference evidence="9" key="1">
    <citation type="submission" date="2023-05" db="EMBL/GenBank/DDBJ databases">
        <authorList>
            <person name="Stuckert A."/>
        </authorList>
    </citation>
    <scope>NUCLEOTIDE SEQUENCE</scope>
</reference>
<feature type="region of interest" description="Disordered" evidence="6">
    <location>
        <begin position="455"/>
        <end position="475"/>
    </location>
</feature>
<keyword evidence="5" id="KW-0539">Nucleus</keyword>
<comment type="caution">
    <text evidence="9">The sequence shown here is derived from an EMBL/GenBank/DDBJ whole genome shotgun (WGS) entry which is preliminary data.</text>
</comment>
<keyword evidence="10" id="KW-1185">Reference proteome</keyword>
<protein>
    <recommendedName>
        <fullName evidence="11">B-block binding subunit of TFIIIC domain-containing protein</fullName>
    </recommendedName>
</protein>
<evidence type="ECO:0000256" key="1">
    <source>
        <dbReference type="ARBA" id="ARBA00004123"/>
    </source>
</evidence>
<keyword evidence="3" id="KW-0238">DNA-binding</keyword>
<comment type="subcellular location">
    <subcellularLocation>
        <location evidence="1">Nucleus</location>
    </subcellularLocation>
</comment>
<keyword evidence="4" id="KW-0804">Transcription</keyword>
<evidence type="ECO:0000259" key="7">
    <source>
        <dbReference type="Pfam" id="PF04182"/>
    </source>
</evidence>
<dbReference type="PANTHER" id="PTHR15180">
    <property type="entry name" value="GENERAL TRANSCRIPTION FACTOR 3C POLYPEPTIDE 1"/>
    <property type="match status" value="1"/>
</dbReference>
<feature type="compositionally biased region" description="Polar residues" evidence="6">
    <location>
        <begin position="583"/>
        <end position="600"/>
    </location>
</feature>
<dbReference type="InterPro" id="IPR007309">
    <property type="entry name" value="TFIIIC_Bblock-bd"/>
</dbReference>
<feature type="region of interest" description="Disordered" evidence="6">
    <location>
        <begin position="583"/>
        <end position="636"/>
    </location>
</feature>
<evidence type="ECO:0000256" key="2">
    <source>
        <dbReference type="ARBA" id="ARBA00022553"/>
    </source>
</evidence>
<name>A0ABN9FYK2_9NEOB</name>
<feature type="region of interest" description="Disordered" evidence="6">
    <location>
        <begin position="686"/>
        <end position="706"/>
    </location>
</feature>
<dbReference type="Proteomes" id="UP001162483">
    <property type="component" value="Unassembled WGS sequence"/>
</dbReference>
<dbReference type="CDD" id="cd16169">
    <property type="entry name" value="Tau138_eWH"/>
    <property type="match status" value="1"/>
</dbReference>
<dbReference type="InterPro" id="IPR035625">
    <property type="entry name" value="Tfc3-like_eWH"/>
</dbReference>
<evidence type="ECO:0000313" key="10">
    <source>
        <dbReference type="Proteomes" id="UP001162483"/>
    </source>
</evidence>
<feature type="compositionally biased region" description="Basic and acidic residues" evidence="6">
    <location>
        <begin position="603"/>
        <end position="618"/>
    </location>
</feature>
<evidence type="ECO:0000256" key="5">
    <source>
        <dbReference type="ARBA" id="ARBA00023242"/>
    </source>
</evidence>
<feature type="domain" description="GTF3C1 extended winged-helix" evidence="8">
    <location>
        <begin position="478"/>
        <end position="585"/>
    </location>
</feature>
<keyword evidence="2" id="KW-0597">Phosphoprotein</keyword>
<evidence type="ECO:0000256" key="6">
    <source>
        <dbReference type="SAM" id="MobiDB-lite"/>
    </source>
</evidence>
<gene>
    <name evidence="9" type="ORF">SPARVUS_LOCUS12779528</name>
</gene>
<evidence type="ECO:0000256" key="4">
    <source>
        <dbReference type="ARBA" id="ARBA00023163"/>
    </source>
</evidence>
<sequence>MESKAHVVFFNTRVSVAEHLRKHSITCEDAIAKWGEKLVIVGSQTLRSRALLGWEGDPSIKLPDCSYCMLEKVGRSRWQGEIQRDLQGDFKMDAGKIHYIRRVLDRKGLITMQSHVIKLPNGAQQHSLLLLLKRFHVDRKNKYDTLAERVSLMLSERENRTETLINLREEMALPERLFKRLYYYMVTAGIVKIISLPIQEIQPLAEHCKTKRGTDIMVRCIKLIKEYKRKKDDEEDEDDEDLKSASVPIDIIYEKDMLTQTYELIENQGTNGISQREIRLAMNVGKLEARMLCRLLERNKLIKGFMEDEGRQRTTKFISYVFVEESELRKQFLEEKAKSEQLSLINSAPLQNVEDDKAMYPEHNLTADSQISEDEKDDLNEYIARTSTPLPLSKGKFRLQLAELDKISVTSENNCSRDSLHLDSNLSMITMQSVNEDNNNVSVIEEVLASEKLKHEKVSETKKGKGSSKSGTLEKSRETYRLLKRRNIIVETVKNLRLVESLFTLQKMIVEQERLEGVPTKCCKKSIVRLVHKLSQEGLVRLYRTVVVQDGIRKKVEFVVHPSINPNDPLVKSTVEQIRFRMSNSTSGNRARLPQSSSASGKAESDEQNKENKGEKHKASLILGDSSEDVPEGKDSMDVTQLKNYHPVIVPGLGRTLGYLPKMPRLKITHFYLWYIVYGHPLHKLQQQKTPDSKPPSSNTQDKKCENAMLPPCHLTDSCSDADNAPDPGVENCNTAANIEECTSNTGNGEKLEPVYVDEESWKRCVPPASLHSDFGPGWVVVSDILLCLPLSIFIQIVQVSYKVDNLEDYLNDSIKKHTLIRHLPRPMRQQLLYKRRYVFSVFQGLQKLNCMGLLQFGPTEKFQEKDQIFVFVKKKCNNC</sequence>
<dbReference type="Pfam" id="PF24101">
    <property type="entry name" value="WHD_GTF3C1"/>
    <property type="match status" value="1"/>
</dbReference>
<evidence type="ECO:0008006" key="11">
    <source>
        <dbReference type="Google" id="ProtNLM"/>
    </source>
</evidence>
<evidence type="ECO:0000313" key="9">
    <source>
        <dbReference type="EMBL" id="CAI9600526.1"/>
    </source>
</evidence>
<dbReference type="EMBL" id="CATNWA010017438">
    <property type="protein sequence ID" value="CAI9600526.1"/>
    <property type="molecule type" value="Genomic_DNA"/>
</dbReference>
<dbReference type="Pfam" id="PF04182">
    <property type="entry name" value="B-block_TFIIIC"/>
    <property type="match status" value="1"/>
</dbReference>
<dbReference type="InterPro" id="IPR056467">
    <property type="entry name" value="eWH_GTF3C1"/>
</dbReference>
<feature type="domain" description="B-block binding subunit of TFIIIC" evidence="7">
    <location>
        <begin position="64"/>
        <end position="137"/>
    </location>
</feature>
<evidence type="ECO:0000256" key="3">
    <source>
        <dbReference type="ARBA" id="ARBA00023125"/>
    </source>
</evidence>
<dbReference type="InterPro" id="IPR044210">
    <property type="entry name" value="Tfc3-like"/>
</dbReference>
<feature type="compositionally biased region" description="Polar residues" evidence="6">
    <location>
        <begin position="686"/>
        <end position="700"/>
    </location>
</feature>
<dbReference type="PANTHER" id="PTHR15180:SF1">
    <property type="entry name" value="GENERAL TRANSCRIPTION FACTOR 3C POLYPEPTIDE 1"/>
    <property type="match status" value="1"/>
</dbReference>
<proteinExistence type="predicted"/>
<evidence type="ECO:0000259" key="8">
    <source>
        <dbReference type="Pfam" id="PF24101"/>
    </source>
</evidence>
<accession>A0ABN9FYK2</accession>